<comment type="caution">
    <text evidence="2">The sequence shown here is derived from an EMBL/GenBank/DDBJ whole genome shotgun (WGS) entry which is preliminary data.</text>
</comment>
<keyword evidence="1" id="KW-0472">Membrane</keyword>
<accession>A0ABX3A4T2</accession>
<keyword evidence="3" id="KW-1185">Reference proteome</keyword>
<dbReference type="EMBL" id="MDTU01000001">
    <property type="protein sequence ID" value="ODN43876.1"/>
    <property type="molecule type" value="Genomic_DNA"/>
</dbReference>
<protein>
    <submittedName>
        <fullName evidence="2">Uncharacterized protein</fullName>
    </submittedName>
</protein>
<reference evidence="2 3" key="1">
    <citation type="submission" date="2016-08" db="EMBL/GenBank/DDBJ databases">
        <title>Draft genome sequence of Candidatus Piscirickettsia litoralis, from seawater.</title>
        <authorList>
            <person name="Wan X."/>
            <person name="Lee A.J."/>
            <person name="Hou S."/>
            <person name="Donachie S.P."/>
        </authorList>
    </citation>
    <scope>NUCLEOTIDE SEQUENCE [LARGE SCALE GENOMIC DNA]</scope>
    <source>
        <strain evidence="2 3">Y2</strain>
    </source>
</reference>
<proteinExistence type="predicted"/>
<gene>
    <name evidence="2" type="ORF">BGC07_14490</name>
</gene>
<organism evidence="2 3">
    <name type="scientific">Piscirickettsia litoralis</name>
    <dbReference type="NCBI Taxonomy" id="1891921"/>
    <lineage>
        <taxon>Bacteria</taxon>
        <taxon>Pseudomonadati</taxon>
        <taxon>Pseudomonadota</taxon>
        <taxon>Gammaproteobacteria</taxon>
        <taxon>Thiotrichales</taxon>
        <taxon>Piscirickettsiaceae</taxon>
        <taxon>Piscirickettsia</taxon>
    </lineage>
</organism>
<evidence type="ECO:0000313" key="2">
    <source>
        <dbReference type="EMBL" id="ODN43876.1"/>
    </source>
</evidence>
<keyword evidence="1" id="KW-0812">Transmembrane</keyword>
<feature type="transmembrane region" description="Helical" evidence="1">
    <location>
        <begin position="53"/>
        <end position="77"/>
    </location>
</feature>
<keyword evidence="1" id="KW-1133">Transmembrane helix</keyword>
<name>A0ABX3A4T2_9GAMM</name>
<evidence type="ECO:0000313" key="3">
    <source>
        <dbReference type="Proteomes" id="UP000094329"/>
    </source>
</evidence>
<dbReference type="Proteomes" id="UP000094329">
    <property type="component" value="Unassembled WGS sequence"/>
</dbReference>
<sequence>MLKLLGSITKESIQTFKDESKATPWWKTALKVVAAAVAIVCGAALIASSCGLAVPVIGVAAATVIPAPVVGVAGGLYSYGGTKLLKHAFFECEVEKTGKRLIKAAVESQAVL</sequence>
<feature type="transmembrane region" description="Helical" evidence="1">
    <location>
        <begin position="29"/>
        <end position="47"/>
    </location>
</feature>
<evidence type="ECO:0000256" key="1">
    <source>
        <dbReference type="SAM" id="Phobius"/>
    </source>
</evidence>